<dbReference type="OrthoDB" id="19261at2759"/>
<name>A0A6J8DQH8_MYTCO</name>
<evidence type="ECO:0000259" key="3">
    <source>
        <dbReference type="Pfam" id="PF01082"/>
    </source>
</evidence>
<dbReference type="Pfam" id="PF03712">
    <property type="entry name" value="Cu2_monoox_C"/>
    <property type="match status" value="1"/>
</dbReference>
<reference evidence="6 7" key="1">
    <citation type="submission" date="2020-06" db="EMBL/GenBank/DDBJ databases">
        <authorList>
            <person name="Li R."/>
            <person name="Bekaert M."/>
        </authorList>
    </citation>
    <scope>NUCLEOTIDE SEQUENCE [LARGE SCALE GENOMIC DNA]</scope>
    <source>
        <strain evidence="7">wild</strain>
    </source>
</reference>
<dbReference type="GO" id="GO:0005507">
    <property type="term" value="F:copper ion binding"/>
    <property type="evidence" value="ECO:0007669"/>
    <property type="project" value="InterPro"/>
</dbReference>
<dbReference type="SUPFAM" id="SSF49742">
    <property type="entry name" value="PHM/PNGase F"/>
    <property type="match status" value="2"/>
</dbReference>
<dbReference type="Gene3D" id="2.60.120.310">
    <property type="entry name" value="Copper type II, ascorbate-dependent monooxygenase, N-terminal domain"/>
    <property type="match status" value="1"/>
</dbReference>
<dbReference type="Pfam" id="PF24784">
    <property type="entry name" value="Temptin_C"/>
    <property type="match status" value="1"/>
</dbReference>
<keyword evidence="2" id="KW-0325">Glycoprotein</keyword>
<sequence length="735" mass="82651">MPIIFLLLQVINTNSWPSYRFNIPNGNVVPNPCNPADIWTAVGHGKPKVFAPRNPFGEDFLRYGLTWNRYLCMTDSDGDGRTNGEELGDPTCEWEQTNPTSLSTTVSHPGVCEPIDSPVCAQKPDNHKCSSQRKLDCPSFSRNDTEQLKINMTNAHVPIKLSSYVCLEVRLPYDKDYHLLAAEPIIDKTKIVDQIQIFACDSGLHSRVYNHPFECGFIGDFSLHSRILVFTLEYITIHLNVAFIADSGLHSRVYNHPFECGEKPRGDCQSLIGGYSRHEKGICFPPKSGYRIGKTGCRQIIFQIRYKNPYLNPALYDSSGITLYYTRYLQRFELGNKLISVTHFTLPTGMKTTTITSEYPGECSTMQMSRPIYITGAFIHMHSYGRQQIVELIRDGVPVEVIADGTGFKAHNLRGTHLKKPIRMFPGDSIRTVCWYDTTTAKTPIKWGLLSTNEMCSTSLMYYPRNDWLDATATSFKQIPLCKLQTTGEANGCHFGRLFDAVRQTDATSIALEHCAAEKICTNACASIASVAFTHPCLTGDNYELLQSRLTRKFERLKNFMDALKLCRVEQINNTKVLEAVFPTTDIPPTVDSNIDLSNFHIPTGEKTRRNNAGIPIPFQITRSSTSRMSSKPNQRLRPVSGNSIHPQHVIEANELKQQSAKRLSRAHKQSVPSRRNLVRATAFPTSGFPKQINTRGTRTFSSQGEQKVLSLKPREHPLAKLANLIHSMHNPSNV</sequence>
<dbReference type="InterPro" id="IPR000945">
    <property type="entry name" value="DBH-like"/>
</dbReference>
<dbReference type="PANTHER" id="PTHR10157">
    <property type="entry name" value="DOPAMINE BETA HYDROXYLASE RELATED"/>
    <property type="match status" value="1"/>
</dbReference>
<organism evidence="6 7">
    <name type="scientific">Mytilus coruscus</name>
    <name type="common">Sea mussel</name>
    <dbReference type="NCBI Taxonomy" id="42192"/>
    <lineage>
        <taxon>Eukaryota</taxon>
        <taxon>Metazoa</taxon>
        <taxon>Spiralia</taxon>
        <taxon>Lophotrochozoa</taxon>
        <taxon>Mollusca</taxon>
        <taxon>Bivalvia</taxon>
        <taxon>Autobranchia</taxon>
        <taxon>Pteriomorphia</taxon>
        <taxon>Mytilida</taxon>
        <taxon>Mytiloidea</taxon>
        <taxon>Mytilidae</taxon>
        <taxon>Mytilinae</taxon>
        <taxon>Mytilus</taxon>
    </lineage>
</organism>
<proteinExistence type="predicted"/>
<dbReference type="Gene3D" id="2.60.120.230">
    <property type="match status" value="1"/>
</dbReference>
<dbReference type="AlphaFoldDB" id="A0A6J8DQH8"/>
<evidence type="ECO:0008006" key="8">
    <source>
        <dbReference type="Google" id="ProtNLM"/>
    </source>
</evidence>
<evidence type="ECO:0000256" key="2">
    <source>
        <dbReference type="ARBA" id="ARBA00023180"/>
    </source>
</evidence>
<evidence type="ECO:0000313" key="6">
    <source>
        <dbReference type="EMBL" id="CAC5410878.1"/>
    </source>
</evidence>
<gene>
    <name evidence="6" type="ORF">MCOR_44034</name>
</gene>
<protein>
    <recommendedName>
        <fullName evidence="8">DBH</fullName>
    </recommendedName>
</protein>
<feature type="domain" description="Temptin Cys/Cys disulfide" evidence="5">
    <location>
        <begin position="14"/>
        <end position="111"/>
    </location>
</feature>
<dbReference type="GO" id="GO:0004500">
    <property type="term" value="F:dopamine beta-monooxygenase activity"/>
    <property type="evidence" value="ECO:0007669"/>
    <property type="project" value="InterPro"/>
</dbReference>
<evidence type="ECO:0000313" key="7">
    <source>
        <dbReference type="Proteomes" id="UP000507470"/>
    </source>
</evidence>
<feature type="domain" description="Copper type II ascorbate-dependent monooxygenase N-terminal" evidence="3">
    <location>
        <begin position="149"/>
        <end position="310"/>
    </location>
</feature>
<evidence type="ECO:0000259" key="5">
    <source>
        <dbReference type="Pfam" id="PF24784"/>
    </source>
</evidence>
<dbReference type="Pfam" id="PF01082">
    <property type="entry name" value="Cu2_monooxygen"/>
    <property type="match status" value="1"/>
</dbReference>
<feature type="domain" description="Copper type II ascorbate-dependent monooxygenase C-terminal" evidence="4">
    <location>
        <begin position="343"/>
        <end position="466"/>
    </location>
</feature>
<accession>A0A6J8DQH8</accession>
<dbReference type="InterPro" id="IPR008977">
    <property type="entry name" value="PHM/PNGase_F_dom_sf"/>
</dbReference>
<dbReference type="InterPro" id="IPR014784">
    <property type="entry name" value="Cu2_ascorb_mOase-like_C"/>
</dbReference>
<keyword evidence="1" id="KW-1015">Disulfide bond</keyword>
<dbReference type="InterPro" id="IPR000323">
    <property type="entry name" value="Cu2_ascorb_mOase_N"/>
</dbReference>
<evidence type="ECO:0000259" key="4">
    <source>
        <dbReference type="Pfam" id="PF03712"/>
    </source>
</evidence>
<dbReference type="InterPro" id="IPR036939">
    <property type="entry name" value="Cu2_ascorb_mOase_N_sf"/>
</dbReference>
<dbReference type="InterPro" id="IPR057626">
    <property type="entry name" value="S-S_Temptin"/>
</dbReference>
<dbReference type="EMBL" id="CACVKT020007820">
    <property type="protein sequence ID" value="CAC5410878.1"/>
    <property type="molecule type" value="Genomic_DNA"/>
</dbReference>
<dbReference type="PANTHER" id="PTHR10157:SF23">
    <property type="entry name" value="MOXD1 HOMOLOG 1"/>
    <property type="match status" value="1"/>
</dbReference>
<evidence type="ECO:0000256" key="1">
    <source>
        <dbReference type="ARBA" id="ARBA00023157"/>
    </source>
</evidence>
<dbReference type="InterPro" id="IPR024548">
    <property type="entry name" value="Cu2_monoox_C"/>
</dbReference>
<dbReference type="Proteomes" id="UP000507470">
    <property type="component" value="Unassembled WGS sequence"/>
</dbReference>
<keyword evidence="7" id="KW-1185">Reference proteome</keyword>